<evidence type="ECO:0000256" key="1">
    <source>
        <dbReference type="SAM" id="MobiDB-lite"/>
    </source>
</evidence>
<dbReference type="Proteomes" id="UP001500037">
    <property type="component" value="Unassembled WGS sequence"/>
</dbReference>
<organism evidence="2 3">
    <name type="scientific">Kitasatospora nipponensis</name>
    <dbReference type="NCBI Taxonomy" id="258049"/>
    <lineage>
        <taxon>Bacteria</taxon>
        <taxon>Bacillati</taxon>
        <taxon>Actinomycetota</taxon>
        <taxon>Actinomycetes</taxon>
        <taxon>Kitasatosporales</taxon>
        <taxon>Streptomycetaceae</taxon>
        <taxon>Kitasatospora</taxon>
    </lineage>
</organism>
<dbReference type="Gene3D" id="1.25.10.10">
    <property type="entry name" value="Leucine-rich Repeat Variant"/>
    <property type="match status" value="1"/>
</dbReference>
<name>A0ABN1WN72_9ACTN</name>
<sequence>METRTTAELVGQALAVARVADEADGWDEHGDEYHALLWRAAADEVGAPPLGLELLGSGDPVERAAGCELLGRASDQHEALRAGTATTLVALAEREREADVCGALARAIERTYDPRAVPVLIALAGHRDAEVREVVAGSFAGVLTGRPDGPDIHTLLALTRDTDPQVRNWATFTLGFQAEVDSPAIRAALWERTTDEFADAREEGIRGLARRHDPRAVPLLVELLDDPDGAVLLTFDAARIMGVPELLPALLAYDPDGTGVTAAVHACDPQRRGLLASRAWELLVELDRLRPDLGAAVSMNRFDPELSLDLTAAVGSPGYSVEALLARAGGSPLRAAELAAAQVVTTDVAAAGPVVPGPERESVGATPPWPGRLP</sequence>
<dbReference type="EMBL" id="BAAALF010000122">
    <property type="protein sequence ID" value="GAA1256953.1"/>
    <property type="molecule type" value="Genomic_DNA"/>
</dbReference>
<proteinExistence type="predicted"/>
<evidence type="ECO:0008006" key="4">
    <source>
        <dbReference type="Google" id="ProtNLM"/>
    </source>
</evidence>
<evidence type="ECO:0000313" key="3">
    <source>
        <dbReference type="Proteomes" id="UP001500037"/>
    </source>
</evidence>
<accession>A0ABN1WN72</accession>
<gene>
    <name evidence="2" type="ORF">GCM10009665_54190</name>
</gene>
<keyword evidence="3" id="KW-1185">Reference proteome</keyword>
<dbReference type="InterPro" id="IPR011989">
    <property type="entry name" value="ARM-like"/>
</dbReference>
<dbReference type="InterPro" id="IPR016024">
    <property type="entry name" value="ARM-type_fold"/>
</dbReference>
<comment type="caution">
    <text evidence="2">The sequence shown here is derived from an EMBL/GenBank/DDBJ whole genome shotgun (WGS) entry which is preliminary data.</text>
</comment>
<dbReference type="RefSeq" id="WP_344444639.1">
    <property type="nucleotide sequence ID" value="NZ_BAAALF010000122.1"/>
</dbReference>
<evidence type="ECO:0000313" key="2">
    <source>
        <dbReference type="EMBL" id="GAA1256953.1"/>
    </source>
</evidence>
<dbReference type="Pfam" id="PF13646">
    <property type="entry name" value="HEAT_2"/>
    <property type="match status" value="1"/>
</dbReference>
<dbReference type="SUPFAM" id="SSF48371">
    <property type="entry name" value="ARM repeat"/>
    <property type="match status" value="1"/>
</dbReference>
<reference evidence="2 3" key="1">
    <citation type="journal article" date="2019" name="Int. J. Syst. Evol. Microbiol.">
        <title>The Global Catalogue of Microorganisms (GCM) 10K type strain sequencing project: providing services to taxonomists for standard genome sequencing and annotation.</title>
        <authorList>
            <consortium name="The Broad Institute Genomics Platform"/>
            <consortium name="The Broad Institute Genome Sequencing Center for Infectious Disease"/>
            <person name="Wu L."/>
            <person name="Ma J."/>
        </authorList>
    </citation>
    <scope>NUCLEOTIDE SEQUENCE [LARGE SCALE GENOMIC DNA]</scope>
    <source>
        <strain evidence="2 3">JCM 13004</strain>
    </source>
</reference>
<protein>
    <recommendedName>
        <fullName evidence="4">HEAT repeat protein</fullName>
    </recommendedName>
</protein>
<feature type="region of interest" description="Disordered" evidence="1">
    <location>
        <begin position="352"/>
        <end position="374"/>
    </location>
</feature>